<dbReference type="AlphaFoldDB" id="A0A7J0DJF3"/>
<reference evidence="3" key="1">
    <citation type="submission" date="2019-07" db="EMBL/GenBank/DDBJ databases">
        <title>De Novo Assembly of kiwifruit Actinidia rufa.</title>
        <authorList>
            <person name="Sugita-Konishi S."/>
            <person name="Sato K."/>
            <person name="Mori E."/>
            <person name="Abe Y."/>
            <person name="Kisaki G."/>
            <person name="Hamano K."/>
            <person name="Suezawa K."/>
            <person name="Otani M."/>
            <person name="Fukuda T."/>
            <person name="Manabe T."/>
            <person name="Gomi K."/>
            <person name="Tabuchi M."/>
            <person name="Akimitsu K."/>
            <person name="Kataoka I."/>
        </authorList>
    </citation>
    <scope>NUCLEOTIDE SEQUENCE [LARGE SCALE GENOMIC DNA]</scope>
    <source>
        <strain evidence="3">cv. Fuchu</strain>
    </source>
</reference>
<protein>
    <submittedName>
        <fullName evidence="2">Uncharacterized protein</fullName>
    </submittedName>
</protein>
<comment type="caution">
    <text evidence="2">The sequence shown here is derived from an EMBL/GenBank/DDBJ whole genome shotgun (WGS) entry which is preliminary data.</text>
</comment>
<dbReference type="Proteomes" id="UP000585474">
    <property type="component" value="Unassembled WGS sequence"/>
</dbReference>
<dbReference type="EMBL" id="BJWL01000254">
    <property type="protein sequence ID" value="GFS36510.1"/>
    <property type="molecule type" value="Genomic_DNA"/>
</dbReference>
<accession>A0A7J0DJF3</accession>
<evidence type="ECO:0000313" key="2">
    <source>
        <dbReference type="EMBL" id="GFS36510.1"/>
    </source>
</evidence>
<organism evidence="2 3">
    <name type="scientific">Actinidia rufa</name>
    <dbReference type="NCBI Taxonomy" id="165716"/>
    <lineage>
        <taxon>Eukaryota</taxon>
        <taxon>Viridiplantae</taxon>
        <taxon>Streptophyta</taxon>
        <taxon>Embryophyta</taxon>
        <taxon>Tracheophyta</taxon>
        <taxon>Spermatophyta</taxon>
        <taxon>Magnoliopsida</taxon>
        <taxon>eudicotyledons</taxon>
        <taxon>Gunneridae</taxon>
        <taxon>Pentapetalae</taxon>
        <taxon>asterids</taxon>
        <taxon>Ericales</taxon>
        <taxon>Actinidiaceae</taxon>
        <taxon>Actinidia</taxon>
    </lineage>
</organism>
<feature type="region of interest" description="Disordered" evidence="1">
    <location>
        <begin position="28"/>
        <end position="59"/>
    </location>
</feature>
<gene>
    <name evidence="2" type="ORF">Acr_00g0046390</name>
</gene>
<evidence type="ECO:0000256" key="1">
    <source>
        <dbReference type="SAM" id="MobiDB-lite"/>
    </source>
</evidence>
<evidence type="ECO:0000313" key="3">
    <source>
        <dbReference type="Proteomes" id="UP000585474"/>
    </source>
</evidence>
<dbReference type="SUPFAM" id="SSF90257">
    <property type="entry name" value="Myosin rod fragments"/>
    <property type="match status" value="1"/>
</dbReference>
<keyword evidence="3" id="KW-1185">Reference proteome</keyword>
<proteinExistence type="predicted"/>
<sequence>MSEATLEAKENEDPDSFFATLMKKTTPAASEAPGNAVASAVNPPPTAKVSSPVPQHPCEKLKTDKEVVQAEKKAVEDQILLLQLRLTQLDDKLTDLSSQKKVLYQTMKTNRTVYEKLEGKLPLLSSSKSELENELAETEKVWLNFRAILDSL</sequence>
<name>A0A7J0DJF3_9ERIC</name>